<keyword evidence="6" id="KW-0378">Hydrolase</keyword>
<dbReference type="InterPro" id="IPR018982">
    <property type="entry name" value="RQC_domain"/>
</dbReference>
<dbReference type="GO" id="GO:0006281">
    <property type="term" value="P:DNA repair"/>
    <property type="evidence" value="ECO:0007669"/>
    <property type="project" value="InterPro"/>
</dbReference>
<evidence type="ECO:0000256" key="4">
    <source>
        <dbReference type="ARBA" id="ARBA00022723"/>
    </source>
</evidence>
<dbReference type="InterPro" id="IPR004589">
    <property type="entry name" value="DNA_helicase_ATP-dep_RecQ"/>
</dbReference>
<dbReference type="GO" id="GO:0043138">
    <property type="term" value="F:3'-5' DNA helicase activity"/>
    <property type="evidence" value="ECO:0007669"/>
    <property type="project" value="UniProtKB-EC"/>
</dbReference>
<accession>A0A2I7SDX8</accession>
<evidence type="ECO:0000313" key="18">
    <source>
        <dbReference type="EMBL" id="AUS04096.1"/>
    </source>
</evidence>
<dbReference type="InterPro" id="IPR036390">
    <property type="entry name" value="WH_DNA-bd_sf"/>
</dbReference>
<dbReference type="SUPFAM" id="SSF46785">
    <property type="entry name" value="Winged helix' DNA-binding domain"/>
    <property type="match status" value="1"/>
</dbReference>
<comment type="catalytic activity">
    <reaction evidence="11">
        <text>Couples ATP hydrolysis with the unwinding of duplex DNA by translocating in the 3'-5' direction.</text>
        <dbReference type="EC" id="5.6.2.4"/>
    </reaction>
</comment>
<evidence type="ECO:0000256" key="8">
    <source>
        <dbReference type="ARBA" id="ARBA00022840"/>
    </source>
</evidence>
<dbReference type="SMART" id="SM00956">
    <property type="entry name" value="RQC"/>
    <property type="match status" value="1"/>
</dbReference>
<dbReference type="GO" id="GO:0006310">
    <property type="term" value="P:DNA recombination"/>
    <property type="evidence" value="ECO:0007669"/>
    <property type="project" value="InterPro"/>
</dbReference>
<keyword evidence="5" id="KW-0547">Nucleotide-binding</keyword>
<dbReference type="PANTHER" id="PTHR13710">
    <property type="entry name" value="DNA HELICASE RECQ FAMILY MEMBER"/>
    <property type="match status" value="1"/>
</dbReference>
<dbReference type="GO" id="GO:0043590">
    <property type="term" value="C:bacterial nucleoid"/>
    <property type="evidence" value="ECO:0007669"/>
    <property type="project" value="TreeGrafter"/>
</dbReference>
<evidence type="ECO:0000256" key="11">
    <source>
        <dbReference type="ARBA" id="ARBA00034617"/>
    </source>
</evidence>
<dbReference type="Pfam" id="PF00270">
    <property type="entry name" value="DEAD"/>
    <property type="match status" value="1"/>
</dbReference>
<dbReference type="CDD" id="cd17920">
    <property type="entry name" value="DEXHc_RecQ"/>
    <property type="match status" value="1"/>
</dbReference>
<evidence type="ECO:0000259" key="15">
    <source>
        <dbReference type="PROSITE" id="PS50967"/>
    </source>
</evidence>
<comment type="cofactor">
    <cofactor evidence="2">
        <name>Zn(2+)</name>
        <dbReference type="ChEBI" id="CHEBI:29105"/>
    </cofactor>
</comment>
<dbReference type="InterPro" id="IPR036388">
    <property type="entry name" value="WH-like_DNA-bd_sf"/>
</dbReference>
<dbReference type="Gene3D" id="1.10.150.80">
    <property type="entry name" value="HRDC domain"/>
    <property type="match status" value="1"/>
</dbReference>
<dbReference type="PROSITE" id="PS51194">
    <property type="entry name" value="HELICASE_CTER"/>
    <property type="match status" value="1"/>
</dbReference>
<dbReference type="InterPro" id="IPR044876">
    <property type="entry name" value="HRDC_dom_sf"/>
</dbReference>
<keyword evidence="10" id="KW-0413">Isomerase</keyword>
<evidence type="ECO:0000256" key="7">
    <source>
        <dbReference type="ARBA" id="ARBA00022806"/>
    </source>
</evidence>
<evidence type="ECO:0000256" key="10">
    <source>
        <dbReference type="ARBA" id="ARBA00023235"/>
    </source>
</evidence>
<dbReference type="SUPFAM" id="SSF47819">
    <property type="entry name" value="HRDC-like"/>
    <property type="match status" value="1"/>
</dbReference>
<dbReference type="GO" id="GO:0005524">
    <property type="term" value="F:ATP binding"/>
    <property type="evidence" value="ECO:0007669"/>
    <property type="project" value="UniProtKB-KW"/>
</dbReference>
<dbReference type="Gene3D" id="1.10.10.10">
    <property type="entry name" value="Winged helix-like DNA-binding domain superfamily/Winged helix DNA-binding domain"/>
    <property type="match status" value="1"/>
</dbReference>
<protein>
    <recommendedName>
        <fullName evidence="13">ATP-dependent DNA helicase RecQ</fullName>
        <ecNumber evidence="12">5.6.2.4</ecNumber>
    </recommendedName>
    <alternativeName>
        <fullName evidence="14">DNA 3'-5' helicase RecQ</fullName>
    </alternativeName>
</protein>
<dbReference type="GO" id="GO:0005737">
    <property type="term" value="C:cytoplasm"/>
    <property type="evidence" value="ECO:0007669"/>
    <property type="project" value="TreeGrafter"/>
</dbReference>
<dbReference type="SMART" id="SM00487">
    <property type="entry name" value="DEXDc"/>
    <property type="match status" value="1"/>
</dbReference>
<evidence type="ECO:0000256" key="3">
    <source>
        <dbReference type="ARBA" id="ARBA00005446"/>
    </source>
</evidence>
<dbReference type="GO" id="GO:0016787">
    <property type="term" value="F:hydrolase activity"/>
    <property type="evidence" value="ECO:0007669"/>
    <property type="project" value="UniProtKB-KW"/>
</dbReference>
<dbReference type="PANTHER" id="PTHR13710:SF105">
    <property type="entry name" value="ATP-DEPENDENT DNA HELICASE Q1"/>
    <property type="match status" value="1"/>
</dbReference>
<evidence type="ECO:0000259" key="16">
    <source>
        <dbReference type="PROSITE" id="PS51192"/>
    </source>
</evidence>
<dbReference type="GO" id="GO:0006260">
    <property type="term" value="P:DNA replication"/>
    <property type="evidence" value="ECO:0007669"/>
    <property type="project" value="InterPro"/>
</dbReference>
<evidence type="ECO:0000256" key="2">
    <source>
        <dbReference type="ARBA" id="ARBA00001947"/>
    </source>
</evidence>
<feature type="domain" description="Helicase C-terminal" evidence="17">
    <location>
        <begin position="222"/>
        <end position="379"/>
    </location>
</feature>
<dbReference type="PROSITE" id="PS51192">
    <property type="entry name" value="HELICASE_ATP_BIND_1"/>
    <property type="match status" value="1"/>
</dbReference>
<dbReference type="EC" id="5.6.2.4" evidence="12"/>
<evidence type="ECO:0000256" key="6">
    <source>
        <dbReference type="ARBA" id="ARBA00022801"/>
    </source>
</evidence>
<reference evidence="19" key="1">
    <citation type="submission" date="2018-01" db="EMBL/GenBank/DDBJ databases">
        <title>Complete genome of Tamlana sp. UJ94.</title>
        <authorList>
            <person name="Jung J."/>
            <person name="Chung D."/>
            <person name="Bae S.S."/>
            <person name="Baek K."/>
        </authorList>
    </citation>
    <scope>NUCLEOTIDE SEQUENCE [LARGE SCALE GENOMIC DNA]</scope>
    <source>
        <strain evidence="19">UJ94</strain>
    </source>
</reference>
<dbReference type="KEGG" id="taj:C1A40_00740"/>
<dbReference type="GO" id="GO:0009378">
    <property type="term" value="F:four-way junction helicase activity"/>
    <property type="evidence" value="ECO:0007669"/>
    <property type="project" value="TreeGrafter"/>
</dbReference>
<comment type="cofactor">
    <cofactor evidence="1">
        <name>Mg(2+)</name>
        <dbReference type="ChEBI" id="CHEBI:18420"/>
    </cofactor>
</comment>
<dbReference type="InterPro" id="IPR001650">
    <property type="entry name" value="Helicase_C-like"/>
</dbReference>
<dbReference type="EMBL" id="CP025938">
    <property type="protein sequence ID" value="AUS04096.1"/>
    <property type="molecule type" value="Genomic_DNA"/>
</dbReference>
<dbReference type="PROSITE" id="PS50967">
    <property type="entry name" value="HRDC"/>
    <property type="match status" value="1"/>
</dbReference>
<dbReference type="CDD" id="cd18794">
    <property type="entry name" value="SF2_C_RecQ"/>
    <property type="match status" value="1"/>
</dbReference>
<dbReference type="InterPro" id="IPR011545">
    <property type="entry name" value="DEAD/DEAH_box_helicase_dom"/>
</dbReference>
<keyword evidence="19" id="KW-1185">Reference proteome</keyword>
<evidence type="ECO:0000259" key="17">
    <source>
        <dbReference type="PROSITE" id="PS51194"/>
    </source>
</evidence>
<comment type="similarity">
    <text evidence="3">Belongs to the helicase family. RecQ subfamily.</text>
</comment>
<dbReference type="OrthoDB" id="9763310at2"/>
<evidence type="ECO:0000256" key="9">
    <source>
        <dbReference type="ARBA" id="ARBA00023125"/>
    </source>
</evidence>
<dbReference type="InterPro" id="IPR032284">
    <property type="entry name" value="RecQ_Zn-bd"/>
</dbReference>
<keyword evidence="4" id="KW-0479">Metal-binding</keyword>
<organism evidence="18 19">
    <name type="scientific">Pseudotamlana carrageenivorans</name>
    <dbReference type="NCBI Taxonomy" id="2069432"/>
    <lineage>
        <taxon>Bacteria</taxon>
        <taxon>Pseudomonadati</taxon>
        <taxon>Bacteroidota</taxon>
        <taxon>Flavobacteriia</taxon>
        <taxon>Flavobacteriales</taxon>
        <taxon>Flavobacteriaceae</taxon>
        <taxon>Pseudotamlana</taxon>
    </lineage>
</organism>
<dbReference type="InterPro" id="IPR027417">
    <property type="entry name" value="P-loop_NTPase"/>
</dbReference>
<proteinExistence type="inferred from homology"/>
<evidence type="ECO:0000256" key="5">
    <source>
        <dbReference type="ARBA" id="ARBA00022741"/>
    </source>
</evidence>
<evidence type="ECO:0000256" key="12">
    <source>
        <dbReference type="ARBA" id="ARBA00034808"/>
    </source>
</evidence>
<keyword evidence="9" id="KW-0238">DNA-binding</keyword>
<gene>
    <name evidence="18" type="ORF">C1A40_00740</name>
</gene>
<dbReference type="Proteomes" id="UP000236592">
    <property type="component" value="Chromosome"/>
</dbReference>
<evidence type="ECO:0000256" key="13">
    <source>
        <dbReference type="ARBA" id="ARBA00044535"/>
    </source>
</evidence>
<dbReference type="InterPro" id="IPR002121">
    <property type="entry name" value="HRDC_dom"/>
</dbReference>
<keyword evidence="7 18" id="KW-0347">Helicase</keyword>
<dbReference type="InterPro" id="IPR048671">
    <property type="entry name" value="RecQ-1-like_HTH"/>
</dbReference>
<dbReference type="FunFam" id="3.40.50.300:FF:000156">
    <property type="entry name" value="ATP-dependent DNA helicase recQ"/>
    <property type="match status" value="1"/>
</dbReference>
<dbReference type="GO" id="GO:0003677">
    <property type="term" value="F:DNA binding"/>
    <property type="evidence" value="ECO:0007669"/>
    <property type="project" value="UniProtKB-KW"/>
</dbReference>
<dbReference type="Gene3D" id="3.40.50.300">
    <property type="entry name" value="P-loop containing nucleotide triphosphate hydrolases"/>
    <property type="match status" value="2"/>
</dbReference>
<dbReference type="InterPro" id="IPR010997">
    <property type="entry name" value="HRDC-like_sf"/>
</dbReference>
<evidence type="ECO:0000256" key="14">
    <source>
        <dbReference type="ARBA" id="ARBA00044550"/>
    </source>
</evidence>
<feature type="domain" description="HRDC" evidence="15">
    <location>
        <begin position="537"/>
        <end position="617"/>
    </location>
</feature>
<dbReference type="SMART" id="SM00490">
    <property type="entry name" value="HELICc"/>
    <property type="match status" value="1"/>
</dbReference>
<dbReference type="Pfam" id="PF00570">
    <property type="entry name" value="HRDC"/>
    <property type="match status" value="1"/>
</dbReference>
<dbReference type="Pfam" id="PF21220">
    <property type="entry name" value="RecQ-1-like_HTH"/>
    <property type="match status" value="1"/>
</dbReference>
<name>A0A2I7SDX8_9FLAO</name>
<dbReference type="GO" id="GO:0046872">
    <property type="term" value="F:metal ion binding"/>
    <property type="evidence" value="ECO:0007669"/>
    <property type="project" value="UniProtKB-KW"/>
</dbReference>
<evidence type="ECO:0000313" key="19">
    <source>
        <dbReference type="Proteomes" id="UP000236592"/>
    </source>
</evidence>
<dbReference type="Pfam" id="PF16124">
    <property type="entry name" value="RecQ_Zn_bind"/>
    <property type="match status" value="1"/>
</dbReference>
<keyword evidence="8" id="KW-0067">ATP-binding</keyword>
<dbReference type="Pfam" id="PF00271">
    <property type="entry name" value="Helicase_C"/>
    <property type="match status" value="1"/>
</dbReference>
<dbReference type="AlphaFoldDB" id="A0A2I7SDX8"/>
<dbReference type="GO" id="GO:0030894">
    <property type="term" value="C:replisome"/>
    <property type="evidence" value="ECO:0007669"/>
    <property type="project" value="TreeGrafter"/>
</dbReference>
<feature type="domain" description="Helicase ATP-binding" evidence="16">
    <location>
        <begin position="29"/>
        <end position="201"/>
    </location>
</feature>
<dbReference type="NCBIfam" id="TIGR00614">
    <property type="entry name" value="recQ_fam"/>
    <property type="match status" value="1"/>
</dbReference>
<dbReference type="SUPFAM" id="SSF52540">
    <property type="entry name" value="P-loop containing nucleoside triphosphate hydrolases"/>
    <property type="match status" value="1"/>
</dbReference>
<evidence type="ECO:0000256" key="1">
    <source>
        <dbReference type="ARBA" id="ARBA00001946"/>
    </source>
</evidence>
<dbReference type="Pfam" id="PF09382">
    <property type="entry name" value="RQC"/>
    <property type="match status" value="1"/>
</dbReference>
<dbReference type="SMART" id="SM00341">
    <property type="entry name" value="HRDC"/>
    <property type="match status" value="1"/>
</dbReference>
<dbReference type="InterPro" id="IPR014001">
    <property type="entry name" value="Helicase_ATP-bd"/>
</dbReference>
<dbReference type="Gene3D" id="1.10.10.1390">
    <property type="entry name" value="ATP-dependent DNA helicase RecQ"/>
    <property type="match status" value="1"/>
</dbReference>
<sequence length="734" mass="82572">MLIAKQDIQAALKKYFGFNQFKGLQEAVVESILSGQHTFVIMPTGGGKSLCYQLPALMQEGTAIVVSPLIALMKNQVDAIRGVSKEEGIAHVLNSSLNKTEIKQVKSDITNGITKLLYVAPESLTKEENVEFLRSVKISFLAIDEAHCISEWGHDFRPEYRNLRHIIKRIGDNIPIIGLTATATPKVQEDIIKNLGIGDAKTFKASFNRPNLYYEVRPKTKQVDADIIRFIKQNEGKSGIVYCLSRKRVEELAQVLQVNGINAVPYHAGLDAKTRSSHQDKFLMEDVDVVVATIAFGMGIDKPDVRFVIHHDIPKSIESYYQETGRAGRDGGEGHCLAFYNYKDIEKLEKFMSGKPVAEQEIGQALLQEVVAFAETSISRRKFILHYFGEEFDNKTGEGGDMDDNVRYPKKKTEAQTEVKLILEVIRDSNEKYKSKDLVNVLVGQENAMINSHKTNEQPFFGSGKNHDKKYWMALLRQALVAGFLKKDIETYGVIKLTPEGHDFIKNPSSFLMTEDHVFEGEQEDGSIVTSQKVSNAVADAVLMGMLKDLRKKNAKKLGVPPFVIFQDPSLEDMALKYPVTLAELANVHGVGDGKAKKYGKSFVDLIAKYVEENDITRPDDLVVKSTGTNSANKLYIIQNIDRKLPLDDIASSKGMTMEEFIKEMEAIVYSGTKLNIDYWIHDILDEDQQEEIHDYFMESESDNISAAIDEFDGDYDDEELRLYRIKFISEVAN</sequence>
<dbReference type="RefSeq" id="WP_102994218.1">
    <property type="nucleotide sequence ID" value="NZ_CP025938.1"/>
</dbReference>
<dbReference type="FunFam" id="3.40.50.300:FF:001051">
    <property type="entry name" value="ATP-dependent DNA helicase RecQ"/>
    <property type="match status" value="1"/>
</dbReference>